<gene>
    <name evidence="1" type="ORF">J2Z37_000761</name>
</gene>
<evidence type="ECO:0000313" key="2">
    <source>
        <dbReference type="Proteomes" id="UP001519343"/>
    </source>
</evidence>
<dbReference type="Proteomes" id="UP001519343">
    <property type="component" value="Unassembled WGS sequence"/>
</dbReference>
<evidence type="ECO:0000313" key="1">
    <source>
        <dbReference type="EMBL" id="MBP1930774.1"/>
    </source>
</evidence>
<name>A0ABS4GKK5_9BACL</name>
<dbReference type="EMBL" id="JAGGKT010000001">
    <property type="protein sequence ID" value="MBP1930774.1"/>
    <property type="molecule type" value="Genomic_DNA"/>
</dbReference>
<accession>A0ABS4GKK5</accession>
<dbReference type="PROSITE" id="PS51257">
    <property type="entry name" value="PROKAR_LIPOPROTEIN"/>
    <property type="match status" value="1"/>
</dbReference>
<sequence length="373" mass="43043">MALSYWRMLFISLLIILIAGCSKELQPEQHITNKGNEHQTYTATQTDPTPQEKWNTLLGDLKNISVITKEGTEINLDKQEFLEKFHQLPFVEEAKEDQYAYDYMVLFWSQTDEPAVVSLTKQGVKWENIFYRGDGATKFSDYIEVNVAKEFFKQVNANRITVISKDLDQTKQFSDQGIEELFSMLQQAQYLKGGPRIPYPLFPYYVLEMDMAGKDIIQVEVLSPTLISVGQGNEKMYYQTVDSLYTPLMTEMPITNYSEHSFNHLFKATALQVHDYTREIAQVYDLKLEEMTELEVQSTIHQVVRTLKGGERAVSSKPNSPVYKLVFAVEKEKILIDVYEDGFIYQGQFYKKSNVINGINQMLGNEGIFQKKP</sequence>
<proteinExistence type="predicted"/>
<reference evidence="1 2" key="1">
    <citation type="submission" date="2021-03" db="EMBL/GenBank/DDBJ databases">
        <title>Genomic Encyclopedia of Type Strains, Phase IV (KMG-IV): sequencing the most valuable type-strain genomes for metagenomic binning, comparative biology and taxonomic classification.</title>
        <authorList>
            <person name="Goeker M."/>
        </authorList>
    </citation>
    <scope>NUCLEOTIDE SEQUENCE [LARGE SCALE GENOMIC DNA]</scope>
    <source>
        <strain evidence="1 2">DSM 24738</strain>
    </source>
</reference>
<dbReference type="RefSeq" id="WP_209808844.1">
    <property type="nucleotide sequence ID" value="NZ_JAGGKT010000001.1"/>
</dbReference>
<organism evidence="1 2">
    <name type="scientific">Ammoniphilus resinae</name>
    <dbReference type="NCBI Taxonomy" id="861532"/>
    <lineage>
        <taxon>Bacteria</taxon>
        <taxon>Bacillati</taxon>
        <taxon>Bacillota</taxon>
        <taxon>Bacilli</taxon>
        <taxon>Bacillales</taxon>
        <taxon>Paenibacillaceae</taxon>
        <taxon>Aneurinibacillus group</taxon>
        <taxon>Ammoniphilus</taxon>
    </lineage>
</organism>
<comment type="caution">
    <text evidence="1">The sequence shown here is derived from an EMBL/GenBank/DDBJ whole genome shotgun (WGS) entry which is preliminary data.</text>
</comment>
<protein>
    <recommendedName>
        <fullName evidence="3">Lipoprotein</fullName>
    </recommendedName>
</protein>
<evidence type="ECO:0008006" key="3">
    <source>
        <dbReference type="Google" id="ProtNLM"/>
    </source>
</evidence>
<keyword evidence="2" id="KW-1185">Reference proteome</keyword>